<dbReference type="EMBL" id="CP032157">
    <property type="protein sequence ID" value="AXY73582.1"/>
    <property type="molecule type" value="Genomic_DNA"/>
</dbReference>
<evidence type="ECO:0000313" key="3">
    <source>
        <dbReference type="Proteomes" id="UP000263900"/>
    </source>
</evidence>
<name>A0A3B7MGS9_9BACT</name>
<protein>
    <submittedName>
        <fullName evidence="2">Glycosyltransferase family 2 protein</fullName>
    </submittedName>
</protein>
<dbReference type="InterPro" id="IPR029044">
    <property type="entry name" value="Nucleotide-diphossugar_trans"/>
</dbReference>
<gene>
    <name evidence="2" type="ORF">D3H65_06125</name>
</gene>
<dbReference type="OrthoDB" id="6717394at2"/>
<sequence>MTFHRISFCTVCMNRTLHLKETLVRNILDNSAYPNLEYVLLNYGSKDDMHAWVTGEMSQYLESGLLKYYKADFPEVFRMSHSKNMVFKLATGDILCSVDADNFTGPGFAAYINKLFARDKNMFLAPPWVGPDKKWWDVQGRLCLWKKDFYRFRGYDEGIVDYGYDDQDFKYRMIDGGRRKSIVRTSRFLRAIEHTDELRIAGGMTSKMLLTILLAPKTDREWEMLYLRTDNRFERFRVMARGIGFDKAQQPSGDVGGKLVLKLSDYATGNYNAHDAGIACSQDNGALLELLSRHHQQELVDGNGQVYYRLEPGRLQDQLLMGRACFMGKLKLLENKQHRTGINQQGFGQGAVTVHSSGRQLVL</sequence>
<dbReference type="GO" id="GO:0016740">
    <property type="term" value="F:transferase activity"/>
    <property type="evidence" value="ECO:0007669"/>
    <property type="project" value="UniProtKB-KW"/>
</dbReference>
<organism evidence="2 3">
    <name type="scientific">Paraflavitalea soli</name>
    <dbReference type="NCBI Taxonomy" id="2315862"/>
    <lineage>
        <taxon>Bacteria</taxon>
        <taxon>Pseudomonadati</taxon>
        <taxon>Bacteroidota</taxon>
        <taxon>Chitinophagia</taxon>
        <taxon>Chitinophagales</taxon>
        <taxon>Chitinophagaceae</taxon>
        <taxon>Paraflavitalea</taxon>
    </lineage>
</organism>
<evidence type="ECO:0000313" key="2">
    <source>
        <dbReference type="EMBL" id="AXY73582.1"/>
    </source>
</evidence>
<evidence type="ECO:0000259" key="1">
    <source>
        <dbReference type="Pfam" id="PF00535"/>
    </source>
</evidence>
<dbReference type="KEGG" id="pseg:D3H65_06125"/>
<dbReference type="AlphaFoldDB" id="A0A3B7MGS9"/>
<dbReference type="RefSeq" id="WP_119049420.1">
    <property type="nucleotide sequence ID" value="NZ_CP032157.1"/>
</dbReference>
<dbReference type="Pfam" id="PF00535">
    <property type="entry name" value="Glycos_transf_2"/>
    <property type="match status" value="1"/>
</dbReference>
<accession>A0A3B7MGS9</accession>
<dbReference type="Gene3D" id="3.90.550.10">
    <property type="entry name" value="Spore Coat Polysaccharide Biosynthesis Protein SpsA, Chain A"/>
    <property type="match status" value="1"/>
</dbReference>
<keyword evidence="2" id="KW-0808">Transferase</keyword>
<dbReference type="Proteomes" id="UP000263900">
    <property type="component" value="Chromosome"/>
</dbReference>
<keyword evidence="3" id="KW-1185">Reference proteome</keyword>
<feature type="domain" description="Glycosyltransferase 2-like" evidence="1">
    <location>
        <begin position="7"/>
        <end position="142"/>
    </location>
</feature>
<proteinExistence type="predicted"/>
<dbReference type="CDD" id="cd00761">
    <property type="entry name" value="Glyco_tranf_GTA_type"/>
    <property type="match status" value="1"/>
</dbReference>
<reference evidence="2 3" key="1">
    <citation type="submission" date="2018-09" db="EMBL/GenBank/DDBJ databases">
        <title>Genome sequencing of strain 6GH32-13.</title>
        <authorList>
            <person name="Weon H.-Y."/>
            <person name="Heo J."/>
            <person name="Kwon S.-W."/>
        </authorList>
    </citation>
    <scope>NUCLEOTIDE SEQUENCE [LARGE SCALE GENOMIC DNA]</scope>
    <source>
        <strain evidence="2 3">5GH32-13</strain>
    </source>
</reference>
<dbReference type="InterPro" id="IPR001173">
    <property type="entry name" value="Glyco_trans_2-like"/>
</dbReference>
<dbReference type="SUPFAM" id="SSF53448">
    <property type="entry name" value="Nucleotide-diphospho-sugar transferases"/>
    <property type="match status" value="1"/>
</dbReference>